<dbReference type="Gene3D" id="6.10.180.30">
    <property type="match status" value="1"/>
</dbReference>
<dbReference type="EMBL" id="UYIO01000001">
    <property type="protein sequence ID" value="VDG75798.1"/>
    <property type="molecule type" value="Genomic_DNA"/>
</dbReference>
<sequence>MKKPNVHDLASLAKAPVTDPVITANPAPTRPASTTISRPGQTRTKIAVYMEQSEAERTRAAYNALPATSRPPSFSQWLATIIAQAVDQTEKTTGPLHGIPAGQLRKGRPLNP</sequence>
<protein>
    <recommendedName>
        <fullName evidence="4">Centromere-binding protein ParB C-terminal domain-containing protein</fullName>
    </recommendedName>
</protein>
<evidence type="ECO:0000256" key="1">
    <source>
        <dbReference type="SAM" id="MobiDB-lite"/>
    </source>
</evidence>
<feature type="region of interest" description="Disordered" evidence="1">
    <location>
        <begin position="20"/>
        <end position="39"/>
    </location>
</feature>
<dbReference type="Proteomes" id="UP000269974">
    <property type="component" value="Unassembled WGS sequence"/>
</dbReference>
<name>A0A7Z9C7Z6_9ACTO</name>
<evidence type="ECO:0000313" key="2">
    <source>
        <dbReference type="EMBL" id="VDG75798.1"/>
    </source>
</evidence>
<comment type="caution">
    <text evidence="2">The sequence shown here is derived from an EMBL/GenBank/DDBJ whole genome shotgun (WGS) entry which is preliminary data.</text>
</comment>
<evidence type="ECO:0000313" key="3">
    <source>
        <dbReference type="Proteomes" id="UP000269974"/>
    </source>
</evidence>
<organism evidence="2 3">
    <name type="scientific">Actinobaculum suis</name>
    <dbReference type="NCBI Taxonomy" id="1657"/>
    <lineage>
        <taxon>Bacteria</taxon>
        <taxon>Bacillati</taxon>
        <taxon>Actinomycetota</taxon>
        <taxon>Actinomycetes</taxon>
        <taxon>Actinomycetales</taxon>
        <taxon>Actinomycetaceae</taxon>
        <taxon>Actinobaculum</taxon>
    </lineage>
</organism>
<evidence type="ECO:0008006" key="4">
    <source>
        <dbReference type="Google" id="ProtNLM"/>
    </source>
</evidence>
<accession>A0A7Z9C7Z6</accession>
<dbReference type="AlphaFoldDB" id="A0A7Z9C7Z6"/>
<gene>
    <name evidence="2" type="ORF">NCTC10327_00483</name>
</gene>
<reference evidence="2 3" key="1">
    <citation type="submission" date="2018-11" db="EMBL/GenBank/DDBJ databases">
        <authorList>
            <consortium name="Pathogen Informatics"/>
        </authorList>
    </citation>
    <scope>NUCLEOTIDE SEQUENCE [LARGE SCALE GENOMIC DNA]</scope>
    <source>
        <strain evidence="2 3">NCTC10327</strain>
    </source>
</reference>
<dbReference type="RefSeq" id="WP_185933732.1">
    <property type="nucleotide sequence ID" value="NZ_UYIO01000001.1"/>
</dbReference>
<feature type="region of interest" description="Disordered" evidence="1">
    <location>
        <begin position="92"/>
        <end position="112"/>
    </location>
</feature>
<proteinExistence type="predicted"/>